<dbReference type="InterPro" id="IPR056818">
    <property type="entry name" value="GlmU/GlgC-like_hexapep"/>
</dbReference>
<gene>
    <name evidence="12" type="ORF">FDO65_03370</name>
</gene>
<feature type="domain" description="Glucose-1-phosphate adenylyltransferase/Bifunctional protein GlmU-like C-terminal hexapeptide" evidence="11">
    <location>
        <begin position="291"/>
        <end position="364"/>
    </location>
</feature>
<dbReference type="Proteomes" id="UP000306985">
    <property type="component" value="Unassembled WGS sequence"/>
</dbReference>
<evidence type="ECO:0000313" key="12">
    <source>
        <dbReference type="EMBL" id="TKV62120.1"/>
    </source>
</evidence>
<evidence type="ECO:0000256" key="6">
    <source>
        <dbReference type="ARBA" id="ARBA00022840"/>
    </source>
</evidence>
<dbReference type="InterPro" id="IPR005836">
    <property type="entry name" value="ADP_Glu_pyroP_CS"/>
</dbReference>
<dbReference type="InterPro" id="IPR005835">
    <property type="entry name" value="NTP_transferase_dom"/>
</dbReference>
<dbReference type="PANTHER" id="PTHR43523">
    <property type="entry name" value="GLUCOSE-1-PHOSPHATE ADENYLYLTRANSFERASE-RELATED"/>
    <property type="match status" value="1"/>
</dbReference>
<feature type="domain" description="Nucleotidyl transferase" evidence="10">
    <location>
        <begin position="12"/>
        <end position="261"/>
    </location>
</feature>
<keyword evidence="2" id="KW-0321">Glycogen metabolism</keyword>
<evidence type="ECO:0000259" key="11">
    <source>
        <dbReference type="Pfam" id="PF24894"/>
    </source>
</evidence>
<evidence type="ECO:0000256" key="9">
    <source>
        <dbReference type="SAM" id="MobiDB-lite"/>
    </source>
</evidence>
<keyword evidence="6" id="KW-0067">ATP-binding</keyword>
<accession>A0A4U6QN71</accession>
<proteinExistence type="inferred from homology"/>
<dbReference type="Gene3D" id="2.160.10.10">
    <property type="entry name" value="Hexapeptide repeat proteins"/>
    <property type="match status" value="1"/>
</dbReference>
<dbReference type="Gene3D" id="3.90.550.10">
    <property type="entry name" value="Spore Coat Polysaccharide Biosynthesis Protein SpsA, Chain A"/>
    <property type="match status" value="1"/>
</dbReference>
<organism evidence="12 13">
    <name type="scientific">Nakamurella flava</name>
    <dbReference type="NCBI Taxonomy" id="2576308"/>
    <lineage>
        <taxon>Bacteria</taxon>
        <taxon>Bacillati</taxon>
        <taxon>Actinomycetota</taxon>
        <taxon>Actinomycetes</taxon>
        <taxon>Nakamurellales</taxon>
        <taxon>Nakamurellaceae</taxon>
        <taxon>Nakamurella</taxon>
    </lineage>
</organism>
<dbReference type="EMBL" id="SZZH01000001">
    <property type="protein sequence ID" value="TKV62120.1"/>
    <property type="molecule type" value="Genomic_DNA"/>
</dbReference>
<dbReference type="PANTHER" id="PTHR43523:SF2">
    <property type="entry name" value="GLUCOSE-1-PHOSPHATE ADENYLYLTRANSFERASE"/>
    <property type="match status" value="1"/>
</dbReference>
<keyword evidence="13" id="KW-1185">Reference proteome</keyword>
<comment type="caution">
    <text evidence="12">The sequence shown here is derived from an EMBL/GenBank/DDBJ whole genome shotgun (WGS) entry which is preliminary data.</text>
</comment>
<evidence type="ECO:0000256" key="3">
    <source>
        <dbReference type="ARBA" id="ARBA00022679"/>
    </source>
</evidence>
<evidence type="ECO:0000256" key="1">
    <source>
        <dbReference type="ARBA" id="ARBA00010443"/>
    </source>
</evidence>
<protein>
    <submittedName>
        <fullName evidence="12">Glucose-1-phosphate adenylyltransferase</fullName>
    </submittedName>
</protein>
<sequence length="403" mass="44282">MAVTPRSRVLCLVLAGGRGSRLGALTTGRAKPSLPVGGHYRLIDISLSNAAHSGLSDVWVLQQYEPHLLNEHLAGGRPWDLDRTRGGFRTLPPFEGHDRDGFASGNADALARNWPLIDAFDPDILLVCSADHLERHDFRNAIAAHQDSDADVTVITTELPRGTDCSRYLVVQGDGHRVREVDYKPERPRGRLIGTEVFLYRPHRLAETLRDLREEGGDLGDYGDRLIPRMLETSTVTEHRHEGHWRDLGTPEAYLDGQLELLRPRPPLRLDDPDWPMLTSMPVRGPARIDRSADLDQAWISPGAHVAGTVVHSIIGPGVTVERGATVRHSVVMADAVIRRDATVARAVVAEQAIIGSRATIGAPQARRPVLVGARRRVAAGRSLTAGEQLEPNSPRDLWSSVR</sequence>
<feature type="region of interest" description="Disordered" evidence="9">
    <location>
        <begin position="384"/>
        <end position="403"/>
    </location>
</feature>
<dbReference type="InterPro" id="IPR011831">
    <property type="entry name" value="ADP-Glc_PPase"/>
</dbReference>
<evidence type="ECO:0000256" key="7">
    <source>
        <dbReference type="ARBA" id="ARBA00023056"/>
    </source>
</evidence>
<dbReference type="PROSITE" id="PS00808">
    <property type="entry name" value="ADP_GLC_PYROPHOSPH_1"/>
    <property type="match status" value="1"/>
</dbReference>
<evidence type="ECO:0000259" key="10">
    <source>
        <dbReference type="Pfam" id="PF00483"/>
    </source>
</evidence>
<dbReference type="GO" id="GO:0005524">
    <property type="term" value="F:ATP binding"/>
    <property type="evidence" value="ECO:0007669"/>
    <property type="project" value="UniProtKB-KW"/>
</dbReference>
<keyword evidence="5" id="KW-0547">Nucleotide-binding</keyword>
<evidence type="ECO:0000256" key="2">
    <source>
        <dbReference type="ARBA" id="ARBA00022600"/>
    </source>
</evidence>
<evidence type="ECO:0000313" key="13">
    <source>
        <dbReference type="Proteomes" id="UP000306985"/>
    </source>
</evidence>
<dbReference type="GO" id="GO:0005978">
    <property type="term" value="P:glycogen biosynthetic process"/>
    <property type="evidence" value="ECO:0007669"/>
    <property type="project" value="UniProtKB-KW"/>
</dbReference>
<dbReference type="InterPro" id="IPR011004">
    <property type="entry name" value="Trimer_LpxA-like_sf"/>
</dbReference>
<keyword evidence="3 12" id="KW-0808">Transferase</keyword>
<keyword evidence="7" id="KW-0320">Glycogen biosynthesis</keyword>
<evidence type="ECO:0000256" key="5">
    <source>
        <dbReference type="ARBA" id="ARBA00022741"/>
    </source>
</evidence>
<keyword evidence="8" id="KW-0119">Carbohydrate metabolism</keyword>
<evidence type="ECO:0000256" key="4">
    <source>
        <dbReference type="ARBA" id="ARBA00022695"/>
    </source>
</evidence>
<dbReference type="Pfam" id="PF00483">
    <property type="entry name" value="NTP_transferase"/>
    <property type="match status" value="1"/>
</dbReference>
<evidence type="ECO:0000256" key="8">
    <source>
        <dbReference type="ARBA" id="ARBA00023277"/>
    </source>
</evidence>
<dbReference type="Pfam" id="PF24894">
    <property type="entry name" value="Hexapep_GlmU"/>
    <property type="match status" value="1"/>
</dbReference>
<dbReference type="SUPFAM" id="SSF51161">
    <property type="entry name" value="Trimeric LpxA-like enzymes"/>
    <property type="match status" value="1"/>
</dbReference>
<keyword evidence="4 12" id="KW-0548">Nucleotidyltransferase</keyword>
<dbReference type="CDD" id="cd02508">
    <property type="entry name" value="ADP_Glucose_PP"/>
    <property type="match status" value="1"/>
</dbReference>
<reference evidence="12 13" key="1">
    <citation type="submission" date="2019-05" db="EMBL/GenBank/DDBJ databases">
        <title>Nakamurella sp. N5BH11, whole genome shotgun sequence.</title>
        <authorList>
            <person name="Tuo L."/>
        </authorList>
    </citation>
    <scope>NUCLEOTIDE SEQUENCE [LARGE SCALE GENOMIC DNA]</scope>
    <source>
        <strain evidence="12 13">N5BH11</strain>
    </source>
</reference>
<dbReference type="AlphaFoldDB" id="A0A4U6QN71"/>
<dbReference type="GO" id="GO:0008878">
    <property type="term" value="F:glucose-1-phosphate adenylyltransferase activity"/>
    <property type="evidence" value="ECO:0007669"/>
    <property type="project" value="InterPro"/>
</dbReference>
<name>A0A4U6QN71_9ACTN</name>
<dbReference type="OrthoDB" id="9801810at2"/>
<comment type="similarity">
    <text evidence="1">Belongs to the bacterial/plant glucose-1-phosphate adenylyltransferase family.</text>
</comment>
<dbReference type="SUPFAM" id="SSF53448">
    <property type="entry name" value="Nucleotide-diphospho-sugar transferases"/>
    <property type="match status" value="1"/>
</dbReference>
<dbReference type="InterPro" id="IPR029044">
    <property type="entry name" value="Nucleotide-diphossugar_trans"/>
</dbReference>